<dbReference type="Proteomes" id="UP000276133">
    <property type="component" value="Unassembled WGS sequence"/>
</dbReference>
<organism evidence="1 2">
    <name type="scientific">Brachionus plicatilis</name>
    <name type="common">Marine rotifer</name>
    <name type="synonym">Brachionus muelleri</name>
    <dbReference type="NCBI Taxonomy" id="10195"/>
    <lineage>
        <taxon>Eukaryota</taxon>
        <taxon>Metazoa</taxon>
        <taxon>Spiralia</taxon>
        <taxon>Gnathifera</taxon>
        <taxon>Rotifera</taxon>
        <taxon>Eurotatoria</taxon>
        <taxon>Monogononta</taxon>
        <taxon>Pseudotrocha</taxon>
        <taxon>Ploima</taxon>
        <taxon>Brachionidae</taxon>
        <taxon>Brachionus</taxon>
    </lineage>
</organism>
<proteinExistence type="predicted"/>
<dbReference type="AlphaFoldDB" id="A0A3M7SUE7"/>
<name>A0A3M7SUE7_BRAPC</name>
<comment type="caution">
    <text evidence="1">The sequence shown here is derived from an EMBL/GenBank/DDBJ whole genome shotgun (WGS) entry which is preliminary data.</text>
</comment>
<sequence length="80" mass="9499">MQHHSQDPGYSASPQPEIRFWRMQHNIAPAPMICSRLWRCIIEQGNTRMGMNTEEESEHANKREYELSSMNNLQFCFQLE</sequence>
<evidence type="ECO:0000313" key="1">
    <source>
        <dbReference type="EMBL" id="RNA39247.1"/>
    </source>
</evidence>
<evidence type="ECO:0000313" key="2">
    <source>
        <dbReference type="Proteomes" id="UP000276133"/>
    </source>
</evidence>
<gene>
    <name evidence="1" type="ORF">BpHYR1_025630</name>
</gene>
<reference evidence="1 2" key="1">
    <citation type="journal article" date="2018" name="Sci. Rep.">
        <title>Genomic signatures of local adaptation to the degree of environmental predictability in rotifers.</title>
        <authorList>
            <person name="Franch-Gras L."/>
            <person name="Hahn C."/>
            <person name="Garcia-Roger E.M."/>
            <person name="Carmona M.J."/>
            <person name="Serra M."/>
            <person name="Gomez A."/>
        </authorList>
    </citation>
    <scope>NUCLEOTIDE SEQUENCE [LARGE SCALE GENOMIC DNA]</scope>
    <source>
        <strain evidence="1">HYR1</strain>
    </source>
</reference>
<protein>
    <submittedName>
        <fullName evidence="1">Uncharacterized protein</fullName>
    </submittedName>
</protein>
<accession>A0A3M7SUE7</accession>
<keyword evidence="2" id="KW-1185">Reference proteome</keyword>
<dbReference type="EMBL" id="REGN01000772">
    <property type="protein sequence ID" value="RNA39247.1"/>
    <property type="molecule type" value="Genomic_DNA"/>
</dbReference>